<feature type="signal peptide" evidence="1">
    <location>
        <begin position="1"/>
        <end position="20"/>
    </location>
</feature>
<protein>
    <submittedName>
        <fullName evidence="2">Putative secreted protein</fullName>
    </submittedName>
</protein>
<accession>A0A2M4C777</accession>
<proteinExistence type="predicted"/>
<sequence>MCIGVCVCVYMCLHVLDVKAYVCVRARSALPACCSVSSEFAAQNLSLDHPASCVCVRVCVCAHVSVRTIIQLDTHINVRSYTRQASVTPFTVRASSSYHYSSSSYHFSLSLSLSLLSVSLCC</sequence>
<evidence type="ECO:0000256" key="1">
    <source>
        <dbReference type="SAM" id="SignalP"/>
    </source>
</evidence>
<dbReference type="AlphaFoldDB" id="A0A2M4C777"/>
<evidence type="ECO:0000313" key="2">
    <source>
        <dbReference type="EMBL" id="MBW61177.1"/>
    </source>
</evidence>
<name>A0A2M4C777_9DIPT</name>
<feature type="chain" id="PRO_5014844027" evidence="1">
    <location>
        <begin position="21"/>
        <end position="122"/>
    </location>
</feature>
<keyword evidence="1" id="KW-0732">Signal</keyword>
<dbReference type="EMBL" id="GGFJ01012036">
    <property type="protein sequence ID" value="MBW61177.1"/>
    <property type="molecule type" value="Transcribed_RNA"/>
</dbReference>
<organism evidence="2">
    <name type="scientific">Anopheles marajoara</name>
    <dbReference type="NCBI Taxonomy" id="58244"/>
    <lineage>
        <taxon>Eukaryota</taxon>
        <taxon>Metazoa</taxon>
        <taxon>Ecdysozoa</taxon>
        <taxon>Arthropoda</taxon>
        <taxon>Hexapoda</taxon>
        <taxon>Insecta</taxon>
        <taxon>Pterygota</taxon>
        <taxon>Neoptera</taxon>
        <taxon>Endopterygota</taxon>
        <taxon>Diptera</taxon>
        <taxon>Nematocera</taxon>
        <taxon>Culicoidea</taxon>
        <taxon>Culicidae</taxon>
        <taxon>Anophelinae</taxon>
        <taxon>Anopheles</taxon>
    </lineage>
</organism>
<reference evidence="2" key="1">
    <citation type="submission" date="2018-01" db="EMBL/GenBank/DDBJ databases">
        <title>An insight into the sialome of Amazonian anophelines.</title>
        <authorList>
            <person name="Ribeiro J.M."/>
            <person name="Scarpassa V."/>
            <person name="Calvo E."/>
        </authorList>
    </citation>
    <scope>NUCLEOTIDE SEQUENCE</scope>
    <source>
        <tissue evidence="2">Salivary glands</tissue>
    </source>
</reference>